<organism evidence="2 3">
    <name type="scientific">Paraburkholderia phenazinium</name>
    <dbReference type="NCBI Taxonomy" id="60549"/>
    <lineage>
        <taxon>Bacteria</taxon>
        <taxon>Pseudomonadati</taxon>
        <taxon>Pseudomonadota</taxon>
        <taxon>Betaproteobacteria</taxon>
        <taxon>Burkholderiales</taxon>
        <taxon>Burkholderiaceae</taxon>
        <taxon>Paraburkholderia</taxon>
    </lineage>
</organism>
<feature type="transmembrane region" description="Helical" evidence="1">
    <location>
        <begin position="20"/>
        <end position="40"/>
    </location>
</feature>
<feature type="transmembrane region" description="Helical" evidence="1">
    <location>
        <begin position="190"/>
        <end position="221"/>
    </location>
</feature>
<name>A0A1G8ESM3_9BURK</name>
<feature type="transmembrane region" description="Helical" evidence="1">
    <location>
        <begin position="134"/>
        <end position="152"/>
    </location>
</feature>
<sequence length="554" mass="60065">MTATAARTLKRTFVSPNAAASFAGVLLLAYCAGIMLGPFLDGHDTYISFSHVEIWANALKAGDLFPVWTPGDANGFGSPVPFFYHKLFNLVAAALTLATGDVVTGFRLAILAFSTVMFYGIYRCAAQLDADRSSRIVIAIACVVSPYALVCLAERGAVAEYSAMALIPLGISLTIDLLKLEAKTWPAVKLLMLLILLALAHLVTFLAATGMLLIFALYLLWKSPARGMVLLAVAGGALLTFGVLIYVPFATWGAYFCPAQARLHGLPAENAVAPLRIFSPNPGSWFAWPVSALLLGLALQCWYRKDRRATLVITLGLSAFILLLLMTRLAAPLWRSTDLLDFVQFPWRLLSITTPMIFVAFAGMIEQLPPTAKRYMQIGLLTVTVLNTGGLLLHLERVFTVIPLGELRHEIPSTGPGPDAGGEYFPARYQGQLAATPNILAVKAGSILPARRALVEGMGGCTFQPVSQTAYFRTLEIDASCESAGVIRVNQFYTPFLDAKGTSTDGATSEPVHDVPFIELPLSRGKWAIQIRERTYLELVAMAWKEKFAQAGRD</sequence>
<dbReference type="RefSeq" id="WP_090687757.1">
    <property type="nucleotide sequence ID" value="NZ_CADERL010000007.1"/>
</dbReference>
<dbReference type="Proteomes" id="UP000199706">
    <property type="component" value="Unassembled WGS sequence"/>
</dbReference>
<feature type="transmembrane region" description="Helical" evidence="1">
    <location>
        <begin position="105"/>
        <end position="122"/>
    </location>
</feature>
<dbReference type="EMBL" id="FNCJ01000012">
    <property type="protein sequence ID" value="SDH72856.1"/>
    <property type="molecule type" value="Genomic_DNA"/>
</dbReference>
<feature type="transmembrane region" description="Helical" evidence="1">
    <location>
        <begin position="310"/>
        <end position="333"/>
    </location>
</feature>
<protein>
    <recommendedName>
        <fullName evidence="4">Glycosyltransferase RgtA/B/C/D-like domain-containing protein</fullName>
    </recommendedName>
</protein>
<evidence type="ECO:0000313" key="2">
    <source>
        <dbReference type="EMBL" id="SDH72856.1"/>
    </source>
</evidence>
<accession>A0A1G8ESM3</accession>
<keyword evidence="1" id="KW-0812">Transmembrane</keyword>
<dbReference type="OrthoDB" id="9066959at2"/>
<feature type="transmembrane region" description="Helical" evidence="1">
    <location>
        <begin position="377"/>
        <end position="395"/>
    </location>
</feature>
<evidence type="ECO:0000313" key="3">
    <source>
        <dbReference type="Proteomes" id="UP000199706"/>
    </source>
</evidence>
<feature type="transmembrane region" description="Helical" evidence="1">
    <location>
        <begin position="345"/>
        <end position="365"/>
    </location>
</feature>
<feature type="transmembrane region" description="Helical" evidence="1">
    <location>
        <begin position="285"/>
        <end position="303"/>
    </location>
</feature>
<evidence type="ECO:0008006" key="4">
    <source>
        <dbReference type="Google" id="ProtNLM"/>
    </source>
</evidence>
<dbReference type="AlphaFoldDB" id="A0A1G8ESM3"/>
<keyword evidence="1" id="KW-0472">Membrane</keyword>
<reference evidence="2 3" key="1">
    <citation type="submission" date="2016-10" db="EMBL/GenBank/DDBJ databases">
        <authorList>
            <person name="de Groot N.N."/>
        </authorList>
    </citation>
    <scope>NUCLEOTIDE SEQUENCE [LARGE SCALE GENOMIC DNA]</scope>
    <source>
        <strain evidence="2 3">LMG 2247</strain>
    </source>
</reference>
<gene>
    <name evidence="2" type="ORF">SAMN05216466_112216</name>
</gene>
<evidence type="ECO:0000256" key="1">
    <source>
        <dbReference type="SAM" id="Phobius"/>
    </source>
</evidence>
<keyword evidence="1" id="KW-1133">Transmembrane helix</keyword>
<feature type="transmembrane region" description="Helical" evidence="1">
    <location>
        <begin position="228"/>
        <end position="249"/>
    </location>
</feature>
<proteinExistence type="predicted"/>